<dbReference type="InterPro" id="IPR036291">
    <property type="entry name" value="NAD(P)-bd_dom_sf"/>
</dbReference>
<gene>
    <name evidence="3" type="ORF">BKH29_11955</name>
</gene>
<dbReference type="EMBL" id="MSKJ01000034">
    <property type="protein sequence ID" value="OLO43090.1"/>
    <property type="molecule type" value="Genomic_DNA"/>
</dbReference>
<dbReference type="Proteomes" id="UP000186857">
    <property type="component" value="Unassembled WGS sequence"/>
</dbReference>
<dbReference type="InterPro" id="IPR051450">
    <property type="entry name" value="Gfo/Idh/MocA_Oxidoreductases"/>
</dbReference>
<dbReference type="RefSeq" id="WP_075377556.1">
    <property type="nucleotide sequence ID" value="NZ_MSKJ01000034.1"/>
</dbReference>
<feature type="domain" description="GFO/IDH/MocA-like oxidoreductase" evidence="2">
    <location>
        <begin position="155"/>
        <end position="264"/>
    </location>
</feature>
<dbReference type="OrthoDB" id="179913at2"/>
<reference evidence="3 4" key="1">
    <citation type="submission" date="2016-12" db="EMBL/GenBank/DDBJ databases">
        <title>Genomic Comparison of strains in the 'Actinomyces naeslundii' Group.</title>
        <authorList>
            <person name="Mughal S.R."/>
            <person name="Do T."/>
            <person name="Gilbert S.C."/>
            <person name="Witherden E.A."/>
            <person name="Didelot X."/>
            <person name="Beighton D."/>
        </authorList>
    </citation>
    <scope>NUCLEOTIDE SEQUENCE [LARGE SCALE GENOMIC DNA]</scope>
    <source>
        <strain evidence="3 4">CCUG 33920</strain>
    </source>
</reference>
<proteinExistence type="predicted"/>
<dbReference type="Gene3D" id="3.30.360.10">
    <property type="entry name" value="Dihydrodipicolinate Reductase, domain 2"/>
    <property type="match status" value="1"/>
</dbReference>
<dbReference type="InterPro" id="IPR000683">
    <property type="entry name" value="Gfo/Idh/MocA-like_OxRdtase_N"/>
</dbReference>
<evidence type="ECO:0000313" key="3">
    <source>
        <dbReference type="EMBL" id="OLO43090.1"/>
    </source>
</evidence>
<dbReference type="Pfam" id="PF22725">
    <property type="entry name" value="GFO_IDH_MocA_C3"/>
    <property type="match status" value="1"/>
</dbReference>
<dbReference type="InterPro" id="IPR055170">
    <property type="entry name" value="GFO_IDH_MocA-like_dom"/>
</dbReference>
<dbReference type="Gene3D" id="3.40.50.720">
    <property type="entry name" value="NAD(P)-binding Rossmann-like Domain"/>
    <property type="match status" value="1"/>
</dbReference>
<evidence type="ECO:0000259" key="2">
    <source>
        <dbReference type="Pfam" id="PF22725"/>
    </source>
</evidence>
<feature type="domain" description="Gfo/Idh/MocA-like oxidoreductase N-terminal" evidence="1">
    <location>
        <begin position="32"/>
        <end position="146"/>
    </location>
</feature>
<evidence type="ECO:0000259" key="1">
    <source>
        <dbReference type="Pfam" id="PF01408"/>
    </source>
</evidence>
<evidence type="ECO:0000313" key="4">
    <source>
        <dbReference type="Proteomes" id="UP000186857"/>
    </source>
</evidence>
<organism evidence="3 4">
    <name type="scientific">Actinomyces oris</name>
    <dbReference type="NCBI Taxonomy" id="544580"/>
    <lineage>
        <taxon>Bacteria</taxon>
        <taxon>Bacillati</taxon>
        <taxon>Actinomycetota</taxon>
        <taxon>Actinomycetes</taxon>
        <taxon>Actinomycetales</taxon>
        <taxon>Actinomycetaceae</taxon>
        <taxon>Actinomyces</taxon>
    </lineage>
</organism>
<dbReference type="PANTHER" id="PTHR43377">
    <property type="entry name" value="BILIVERDIN REDUCTASE A"/>
    <property type="match status" value="1"/>
</dbReference>
<protein>
    <submittedName>
        <fullName evidence="3">Dehydrogenase</fullName>
    </submittedName>
</protein>
<dbReference type="PANTHER" id="PTHR43377:SF1">
    <property type="entry name" value="BILIVERDIN REDUCTASE A"/>
    <property type="match status" value="1"/>
</dbReference>
<dbReference type="AlphaFoldDB" id="A0A1Q8V4X5"/>
<dbReference type="Pfam" id="PF01408">
    <property type="entry name" value="GFO_IDH_MocA"/>
    <property type="match status" value="1"/>
</dbReference>
<dbReference type="SUPFAM" id="SSF51735">
    <property type="entry name" value="NAD(P)-binding Rossmann-fold domains"/>
    <property type="match status" value="1"/>
</dbReference>
<sequence length="356" mass="37721">MGENVAFDGQATTTGLPAVHHLPDKGTTDNPLRVGLIGLGSMGRHHARVIRATEGMDLVAVADPGGDRFGVAGELAVLPDVHALIDAGLDAAMVAVPTVYHEEVALALAEAGVHTMVEKPIAHDAAAGRRVAAAFAERGLVGAVGYVERCNPALRALRERLDAGELGEVYQVLTRRQGPFPARISDVGVVKDLATHDIDLTAWVAGAHYTSVSAQVTHRSGRQTEDMMVATGLLEGGIIVSHQVNWLTPFKERVTIVTGEKGSFVADTLTGDLTFHANGTVASTWDQVAAFRGVSEGDVIRYAIPKREPLALEQESFRDAVRGVAQRHVTMDEGVATLNVVEAVLTSASENRTVEL</sequence>
<dbReference type="GO" id="GO:0000166">
    <property type="term" value="F:nucleotide binding"/>
    <property type="evidence" value="ECO:0007669"/>
    <property type="project" value="InterPro"/>
</dbReference>
<dbReference type="SUPFAM" id="SSF55347">
    <property type="entry name" value="Glyceraldehyde-3-phosphate dehydrogenase-like, C-terminal domain"/>
    <property type="match status" value="1"/>
</dbReference>
<comment type="caution">
    <text evidence="3">The sequence shown here is derived from an EMBL/GenBank/DDBJ whole genome shotgun (WGS) entry which is preliminary data.</text>
</comment>
<accession>A0A1Q8V4X5</accession>
<name>A0A1Q8V4X5_9ACTO</name>